<evidence type="ECO:0000313" key="3">
    <source>
        <dbReference type="Proteomes" id="UP001555826"/>
    </source>
</evidence>
<dbReference type="GO" id="GO:0016746">
    <property type="term" value="F:acyltransferase activity"/>
    <property type="evidence" value="ECO:0007669"/>
    <property type="project" value="UniProtKB-KW"/>
</dbReference>
<dbReference type="EMBL" id="JBFNQN010000003">
    <property type="protein sequence ID" value="MEW9263950.1"/>
    <property type="molecule type" value="Genomic_DNA"/>
</dbReference>
<dbReference type="Pfam" id="PF13480">
    <property type="entry name" value="Acetyltransf_6"/>
    <property type="match status" value="1"/>
</dbReference>
<dbReference type="InterPro" id="IPR038740">
    <property type="entry name" value="BioF2-like_GNAT_dom"/>
</dbReference>
<keyword evidence="2" id="KW-0012">Acyltransferase</keyword>
<dbReference type="EC" id="2.3.1.-" evidence="2"/>
<accession>A0ABV3P316</accession>
<dbReference type="Proteomes" id="UP001555826">
    <property type="component" value="Unassembled WGS sequence"/>
</dbReference>
<gene>
    <name evidence="2" type="ORF">AB1207_04250</name>
</gene>
<dbReference type="InterPro" id="IPR016181">
    <property type="entry name" value="Acyl_CoA_acyltransferase"/>
</dbReference>
<protein>
    <submittedName>
        <fullName evidence="2">GNAT family N-acetyltransferase</fullName>
        <ecNumber evidence="2">2.3.1.-</ecNumber>
    </submittedName>
</protein>
<comment type="caution">
    <text evidence="2">The sequence shown here is derived from an EMBL/GenBank/DDBJ whole genome shotgun (WGS) entry which is preliminary data.</text>
</comment>
<evidence type="ECO:0000313" key="2">
    <source>
        <dbReference type="EMBL" id="MEW9263950.1"/>
    </source>
</evidence>
<keyword evidence="3" id="KW-1185">Reference proteome</keyword>
<name>A0ABV3P316_9ACTN</name>
<dbReference type="RefSeq" id="WP_367636554.1">
    <property type="nucleotide sequence ID" value="NZ_JBFNQN010000003.1"/>
</dbReference>
<sequence length="385" mass="42573">MDLHVTEHRQLTAVQKLAHDWQALHDAAGEANPFTGPDWALTWLDHFAGDPRHEPLVLEVRDGDRLVGIAPLYRRSVLRGLATLVQPIGTGSLWIGPFEQPALLTDPTCARDVARAVVGHLCADPTGWDVAQFALGENVPWFEPEWLPDWSFTLLQRRTRPSAVLRLEGVDNVYAGRRNLKESLRRARNRLTRDVGADGWSVRRVTDPALLPAAFDRLVALHGERSQLRDGRPVHADIYADPRVLGYLRDVVTRAGEHGGASVYELLVGETVEASQLVLHTRSASYSSTSGVSERAWPYSAVTYLLSLAVKDAQEAGHRVLNLSTGPNQAKLRWTDEVRTSTEFAVVGPRRRSKALTLALDAHAVLAGFAEARRAHRVRLTPGKP</sequence>
<feature type="domain" description="BioF2-like acetyltransferase" evidence="1">
    <location>
        <begin position="179"/>
        <end position="331"/>
    </location>
</feature>
<proteinExistence type="predicted"/>
<organism evidence="2 3">
    <name type="scientific">Kineococcus endophyticus</name>
    <dbReference type="NCBI Taxonomy" id="1181883"/>
    <lineage>
        <taxon>Bacteria</taxon>
        <taxon>Bacillati</taxon>
        <taxon>Actinomycetota</taxon>
        <taxon>Actinomycetes</taxon>
        <taxon>Kineosporiales</taxon>
        <taxon>Kineosporiaceae</taxon>
        <taxon>Kineococcus</taxon>
    </lineage>
</organism>
<reference evidence="2 3" key="1">
    <citation type="submission" date="2024-07" db="EMBL/GenBank/DDBJ databases">
        <authorList>
            <person name="Thanompreechachai J."/>
            <person name="Duangmal K."/>
        </authorList>
    </citation>
    <scope>NUCLEOTIDE SEQUENCE [LARGE SCALE GENOMIC DNA]</scope>
    <source>
        <strain evidence="2 3">KCTC 19886</strain>
    </source>
</reference>
<keyword evidence="2" id="KW-0808">Transferase</keyword>
<dbReference type="SUPFAM" id="SSF55729">
    <property type="entry name" value="Acyl-CoA N-acyltransferases (Nat)"/>
    <property type="match status" value="1"/>
</dbReference>
<evidence type="ECO:0000259" key="1">
    <source>
        <dbReference type="Pfam" id="PF13480"/>
    </source>
</evidence>